<evidence type="ECO:0000313" key="3">
    <source>
        <dbReference type="Proteomes" id="UP000812961"/>
    </source>
</evidence>
<evidence type="ECO:0000259" key="1">
    <source>
        <dbReference type="PROSITE" id="PS51819"/>
    </source>
</evidence>
<keyword evidence="3" id="KW-1185">Reference proteome</keyword>
<dbReference type="InterPro" id="IPR051332">
    <property type="entry name" value="Fosfomycin_Res_Enzymes"/>
</dbReference>
<organism evidence="2 3">
    <name type="scientific">Chitinophaga rhizophila</name>
    <dbReference type="NCBI Taxonomy" id="2866212"/>
    <lineage>
        <taxon>Bacteria</taxon>
        <taxon>Pseudomonadati</taxon>
        <taxon>Bacteroidota</taxon>
        <taxon>Chitinophagia</taxon>
        <taxon>Chitinophagales</taxon>
        <taxon>Chitinophagaceae</taxon>
        <taxon>Chitinophaga</taxon>
    </lineage>
</organism>
<dbReference type="PANTHER" id="PTHR36113:SF1">
    <property type="entry name" value="GLYOXALASE_BLEOMYCIN RESISTANCE PROTEIN_DIOXYGENASE"/>
    <property type="match status" value="1"/>
</dbReference>
<dbReference type="Pfam" id="PF00903">
    <property type="entry name" value="Glyoxalase"/>
    <property type="match status" value="1"/>
</dbReference>
<comment type="caution">
    <text evidence="2">The sequence shown here is derived from an EMBL/GenBank/DDBJ whole genome shotgun (WGS) entry which is preliminary data.</text>
</comment>
<feature type="domain" description="VOC" evidence="1">
    <location>
        <begin position="2"/>
        <end position="130"/>
    </location>
</feature>
<accession>A0ABS7GLK2</accession>
<dbReference type="PROSITE" id="PS51819">
    <property type="entry name" value="VOC"/>
    <property type="match status" value="1"/>
</dbReference>
<dbReference type="EMBL" id="JAICCF010000004">
    <property type="protein sequence ID" value="MBW8687373.1"/>
    <property type="molecule type" value="Genomic_DNA"/>
</dbReference>
<dbReference type="Gene3D" id="3.10.180.10">
    <property type="entry name" value="2,3-Dihydroxybiphenyl 1,2-Dioxygenase, domain 1"/>
    <property type="match status" value="1"/>
</dbReference>
<dbReference type="InterPro" id="IPR004360">
    <property type="entry name" value="Glyas_Fos-R_dOase_dom"/>
</dbReference>
<protein>
    <submittedName>
        <fullName evidence="2">VOC family protein</fullName>
    </submittedName>
</protein>
<dbReference type="PANTHER" id="PTHR36113">
    <property type="entry name" value="LYASE, PUTATIVE-RELATED-RELATED"/>
    <property type="match status" value="1"/>
</dbReference>
<evidence type="ECO:0000313" key="2">
    <source>
        <dbReference type="EMBL" id="MBW8687373.1"/>
    </source>
</evidence>
<name>A0ABS7GLK2_9BACT</name>
<gene>
    <name evidence="2" type="ORF">K1Y79_23760</name>
</gene>
<proteinExistence type="predicted"/>
<dbReference type="Proteomes" id="UP000812961">
    <property type="component" value="Unassembled WGS sequence"/>
</dbReference>
<dbReference type="RefSeq" id="WP_220252687.1">
    <property type="nucleotide sequence ID" value="NZ_JAICCF010000004.1"/>
</dbReference>
<dbReference type="InterPro" id="IPR037523">
    <property type="entry name" value="VOC_core"/>
</dbReference>
<reference evidence="2 3" key="1">
    <citation type="submission" date="2021-08" db="EMBL/GenBank/DDBJ databases">
        <title>The genome sequence of Chitinophaga sp. B61.</title>
        <authorList>
            <person name="Zhang X."/>
        </authorList>
    </citation>
    <scope>NUCLEOTIDE SEQUENCE [LARGE SCALE GENOMIC DNA]</scope>
    <source>
        <strain evidence="2 3">B61</strain>
    </source>
</reference>
<sequence length="132" mass="15212">MHIDHLAIWVDDLEKMREFYLTYFDTTCNKRYVNPVKQFYSYFITFNQGGSRIELMYRPDIQGGMPDRGSNKGLAHLAITVGNRHKVDSMVAQLRNEGYTIAGEPRISGDGYYEAVILDPEGNWVELLAEQE</sequence>
<dbReference type="SUPFAM" id="SSF54593">
    <property type="entry name" value="Glyoxalase/Bleomycin resistance protein/Dihydroxybiphenyl dioxygenase"/>
    <property type="match status" value="1"/>
</dbReference>
<dbReference type="InterPro" id="IPR029068">
    <property type="entry name" value="Glyas_Bleomycin-R_OHBP_Dase"/>
</dbReference>